<dbReference type="Proteomes" id="UP000282185">
    <property type="component" value="Unassembled WGS sequence"/>
</dbReference>
<evidence type="ECO:0000313" key="4">
    <source>
        <dbReference type="EMBL" id="RRR21368.1"/>
    </source>
</evidence>
<evidence type="ECO:0000313" key="5">
    <source>
        <dbReference type="EMBL" id="RRR22943.1"/>
    </source>
</evidence>
<evidence type="ECO:0000256" key="1">
    <source>
        <dbReference type="SAM" id="MobiDB-lite"/>
    </source>
</evidence>
<feature type="transmembrane region" description="Helical" evidence="2">
    <location>
        <begin position="242"/>
        <end position="271"/>
    </location>
</feature>
<dbReference type="Proteomes" id="UP000254236">
    <property type="component" value="Chromosome"/>
</dbReference>
<feature type="transmembrane region" description="Helical" evidence="2">
    <location>
        <begin position="110"/>
        <end position="134"/>
    </location>
</feature>
<dbReference type="EMBL" id="QSWH01000008">
    <property type="protein sequence ID" value="RRR21368.1"/>
    <property type="molecule type" value="Genomic_DNA"/>
</dbReference>
<dbReference type="EMBL" id="QSWH01000003">
    <property type="protein sequence ID" value="RRR22943.1"/>
    <property type="molecule type" value="Genomic_DNA"/>
</dbReference>
<keyword evidence="6" id="KW-1185">Reference proteome</keyword>
<reference evidence="3 6" key="1">
    <citation type="submission" date="2018-07" db="EMBL/GenBank/DDBJ databases">
        <title>Brachybacterium saurashtrense DSM 23186 genome sequence.</title>
        <authorList>
            <person name="Guo L."/>
        </authorList>
    </citation>
    <scope>NUCLEOTIDE SEQUENCE [LARGE SCALE GENOMIC DNA]</scope>
    <source>
        <strain evidence="3 6">DSM 23186</strain>
    </source>
</reference>
<dbReference type="EMBL" id="CP031356">
    <property type="protein sequence ID" value="AXK44332.1"/>
    <property type="molecule type" value="Genomic_DNA"/>
</dbReference>
<name>A0A345YK80_9MICO</name>
<feature type="compositionally biased region" description="Low complexity" evidence="1">
    <location>
        <begin position="18"/>
        <end position="36"/>
    </location>
</feature>
<reference evidence="4 7" key="2">
    <citation type="submission" date="2018-08" db="EMBL/GenBank/DDBJ databases">
        <title>Brachybacterium saurashtrense DSM 23186.</title>
        <authorList>
            <person name="Li Y."/>
        </authorList>
    </citation>
    <scope>NUCLEOTIDE SEQUENCE [LARGE SCALE GENOMIC DNA]</scope>
    <source>
        <strain evidence="4 7">DSM 23186</strain>
    </source>
</reference>
<sequence>MSDGESTTPAPRPRPSYGLPGPTGAAPEPAPGHARPSYGAPAQDAPWGAAPSAGAPAAHASDGSARGGGWGDPTLPDGSPQAAHDPFGPQTGPLPASGAPTPRPRRRRGLWPLVSGLVLLLVIAPLALIVGIVWTVSSLSADITAGPQAMEGGTAQVEVEGNQMLIVYVPQEDLAEATCTVEGSSGGAITTVPSSTEITFPDGSQYVQVLGAVAIEDTTATLSCTGTDAPVYMGPFDALGMIAPALIGAIVSVVAGLTGLVLTIVGIVLLLRSRRS</sequence>
<organism evidence="4 7">
    <name type="scientific">Brachybacterium saurashtrense</name>
    <dbReference type="NCBI Taxonomy" id="556288"/>
    <lineage>
        <taxon>Bacteria</taxon>
        <taxon>Bacillati</taxon>
        <taxon>Actinomycetota</taxon>
        <taxon>Actinomycetes</taxon>
        <taxon>Micrococcales</taxon>
        <taxon>Dermabacteraceae</taxon>
        <taxon>Brachybacterium</taxon>
    </lineage>
</organism>
<evidence type="ECO:0000313" key="3">
    <source>
        <dbReference type="EMBL" id="AXK44332.1"/>
    </source>
</evidence>
<evidence type="ECO:0000313" key="6">
    <source>
        <dbReference type="Proteomes" id="UP000254236"/>
    </source>
</evidence>
<proteinExistence type="predicted"/>
<keyword evidence="2" id="KW-1133">Transmembrane helix</keyword>
<keyword evidence="2" id="KW-0472">Membrane</keyword>
<accession>A0A345YK80</accession>
<evidence type="ECO:0000256" key="2">
    <source>
        <dbReference type="SAM" id="Phobius"/>
    </source>
</evidence>
<feature type="compositionally biased region" description="Low complexity" evidence="1">
    <location>
        <begin position="45"/>
        <end position="64"/>
    </location>
</feature>
<feature type="region of interest" description="Disordered" evidence="1">
    <location>
        <begin position="1"/>
        <end position="104"/>
    </location>
</feature>
<dbReference type="OrthoDB" id="4794493at2"/>
<dbReference type="KEGG" id="bsau:DWV08_00995"/>
<evidence type="ECO:0000313" key="7">
    <source>
        <dbReference type="Proteomes" id="UP000282185"/>
    </source>
</evidence>
<gene>
    <name evidence="3" type="ORF">DWV08_00995</name>
    <name evidence="5" type="ORF">DXU92_06125</name>
    <name evidence="4" type="ORF">DXU92_14895</name>
</gene>
<dbReference type="RefSeq" id="WP_115412087.1">
    <property type="nucleotide sequence ID" value="NZ_CP031356.1"/>
</dbReference>
<dbReference type="AlphaFoldDB" id="A0A345YK80"/>
<keyword evidence="2" id="KW-0812">Transmembrane</keyword>
<protein>
    <submittedName>
        <fullName evidence="4">Uncharacterized protein</fullName>
    </submittedName>
</protein>